<comment type="catalytic activity">
    <reaction evidence="7">
        <text>adenosine + phosphate = alpha-D-ribose 1-phosphate + adenine</text>
        <dbReference type="Rhea" id="RHEA:27642"/>
        <dbReference type="ChEBI" id="CHEBI:16335"/>
        <dbReference type="ChEBI" id="CHEBI:16708"/>
        <dbReference type="ChEBI" id="CHEBI:43474"/>
        <dbReference type="ChEBI" id="CHEBI:57720"/>
        <dbReference type="EC" id="2.4.2.1"/>
    </reaction>
    <physiologicalReaction direction="left-to-right" evidence="7">
        <dbReference type="Rhea" id="RHEA:27643"/>
    </physiologicalReaction>
</comment>
<evidence type="ECO:0000256" key="1">
    <source>
        <dbReference type="ARBA" id="ARBA00000553"/>
    </source>
</evidence>
<gene>
    <name evidence="9" type="ORF">Dpep_2187</name>
</gene>
<comment type="catalytic activity">
    <reaction evidence="1">
        <text>inosine + phosphate = alpha-D-ribose 1-phosphate + hypoxanthine</text>
        <dbReference type="Rhea" id="RHEA:27646"/>
        <dbReference type="ChEBI" id="CHEBI:17368"/>
        <dbReference type="ChEBI" id="CHEBI:17596"/>
        <dbReference type="ChEBI" id="CHEBI:43474"/>
        <dbReference type="ChEBI" id="CHEBI:57720"/>
        <dbReference type="EC" id="2.4.2.1"/>
    </reaction>
    <physiologicalReaction direction="left-to-right" evidence="1">
        <dbReference type="Rhea" id="RHEA:27647"/>
    </physiologicalReaction>
</comment>
<dbReference type="OrthoDB" id="4279at2"/>
<dbReference type="Gene3D" id="3.60.140.10">
    <property type="entry name" value="CNF1/YfiH-like putative cysteine hydrolases"/>
    <property type="match status" value="1"/>
</dbReference>
<comment type="similarity">
    <text evidence="2">Belongs to the purine nucleoside phosphorylase YfiH/LACC1 family.</text>
</comment>
<evidence type="ECO:0000256" key="8">
    <source>
        <dbReference type="ARBA" id="ARBA00049893"/>
    </source>
</evidence>
<evidence type="ECO:0000256" key="7">
    <source>
        <dbReference type="ARBA" id="ARBA00048968"/>
    </source>
</evidence>
<dbReference type="Pfam" id="PF02578">
    <property type="entry name" value="Cu-oxidase_4"/>
    <property type="match status" value="1"/>
</dbReference>
<keyword evidence="4" id="KW-0479">Metal-binding</keyword>
<keyword evidence="10" id="KW-1185">Reference proteome</keyword>
<evidence type="ECO:0000313" key="10">
    <source>
        <dbReference type="Proteomes" id="UP000006427"/>
    </source>
</evidence>
<dbReference type="InterPro" id="IPR011324">
    <property type="entry name" value="Cytotoxic_necrot_fac-like_cat"/>
</dbReference>
<dbReference type="GO" id="GO:0017061">
    <property type="term" value="F:S-methyl-5-thioadenosine phosphorylase activity"/>
    <property type="evidence" value="ECO:0007669"/>
    <property type="project" value="UniProtKB-EC"/>
</dbReference>
<dbReference type="CDD" id="cd16833">
    <property type="entry name" value="YfiH"/>
    <property type="match status" value="1"/>
</dbReference>
<dbReference type="AlphaFoldDB" id="D2Z3G9"/>
<accession>D2Z3G9</accession>
<evidence type="ECO:0000256" key="4">
    <source>
        <dbReference type="ARBA" id="ARBA00022723"/>
    </source>
</evidence>
<evidence type="ECO:0008006" key="11">
    <source>
        <dbReference type="Google" id="ProtNLM"/>
    </source>
</evidence>
<dbReference type="GO" id="GO:0005507">
    <property type="term" value="F:copper ion binding"/>
    <property type="evidence" value="ECO:0007669"/>
    <property type="project" value="TreeGrafter"/>
</dbReference>
<comment type="caution">
    <text evidence="9">The sequence shown here is derived from an EMBL/GenBank/DDBJ whole genome shotgun (WGS) entry which is preliminary data.</text>
</comment>
<dbReference type="EMBL" id="ABTR02000001">
    <property type="protein sequence ID" value="EFC92209.1"/>
    <property type="molecule type" value="Genomic_DNA"/>
</dbReference>
<organism evidence="9 10">
    <name type="scientific">Dethiosulfovibrio peptidovorans DSM 11002</name>
    <dbReference type="NCBI Taxonomy" id="469381"/>
    <lineage>
        <taxon>Bacteria</taxon>
        <taxon>Thermotogati</taxon>
        <taxon>Synergistota</taxon>
        <taxon>Synergistia</taxon>
        <taxon>Synergistales</taxon>
        <taxon>Dethiosulfovibrionaceae</taxon>
        <taxon>Dethiosulfovibrio</taxon>
    </lineage>
</organism>
<dbReference type="STRING" id="469381.Dpep_2187"/>
<dbReference type="PANTHER" id="PTHR30616:SF3">
    <property type="entry name" value="PURINE NUCLEOSIDE PHOSPHORYLASE"/>
    <property type="match status" value="1"/>
</dbReference>
<keyword evidence="3" id="KW-0808">Transferase</keyword>
<evidence type="ECO:0000256" key="6">
    <source>
        <dbReference type="ARBA" id="ARBA00047989"/>
    </source>
</evidence>
<evidence type="ECO:0000313" key="9">
    <source>
        <dbReference type="EMBL" id="EFC92209.1"/>
    </source>
</evidence>
<dbReference type="SUPFAM" id="SSF64438">
    <property type="entry name" value="CNF1/YfiH-like putative cysteine hydrolases"/>
    <property type="match status" value="1"/>
</dbReference>
<dbReference type="PaxDb" id="469381-Dpep_2187"/>
<dbReference type="PANTHER" id="PTHR30616">
    <property type="entry name" value="UNCHARACTERIZED PROTEIN YFIH"/>
    <property type="match status" value="1"/>
</dbReference>
<proteinExistence type="inferred from homology"/>
<dbReference type="Proteomes" id="UP000006427">
    <property type="component" value="Unassembled WGS sequence"/>
</dbReference>
<evidence type="ECO:0000256" key="3">
    <source>
        <dbReference type="ARBA" id="ARBA00022679"/>
    </source>
</evidence>
<protein>
    <recommendedName>
        <fullName evidence="11">Laccase domain-containing protein</fullName>
    </recommendedName>
</protein>
<comment type="catalytic activity">
    <reaction evidence="8">
        <text>S-methyl-5'-thioadenosine + phosphate = 5-(methylsulfanyl)-alpha-D-ribose 1-phosphate + adenine</text>
        <dbReference type="Rhea" id="RHEA:11852"/>
        <dbReference type="ChEBI" id="CHEBI:16708"/>
        <dbReference type="ChEBI" id="CHEBI:17509"/>
        <dbReference type="ChEBI" id="CHEBI:43474"/>
        <dbReference type="ChEBI" id="CHEBI:58533"/>
        <dbReference type="EC" id="2.4.2.28"/>
    </reaction>
    <physiologicalReaction direction="left-to-right" evidence="8">
        <dbReference type="Rhea" id="RHEA:11853"/>
    </physiologicalReaction>
</comment>
<sequence>MTPSFRVSTGTNGDVLEFLEGNSVRGAMTLRSSDLRPQDEVIMSLSTLGTVISPRQVHGVDIVTDRDDLVSRPFGDGVLLTSGGFIGTIQVADCYPVLLSGNSPAPWRLLLHSGFKGTVDNIVLSGWRRLLETMDVDVELSRAWIGSGIGPCCYSRRIDDPWTDKAMCLLKSDFWRQDGDSVWFDMAPAIRSQIEGLGIDPKNIAVHGECTFCNSSRYLSYRSGDKENRMVLFSSIDATFGVYL</sequence>
<evidence type="ECO:0000256" key="2">
    <source>
        <dbReference type="ARBA" id="ARBA00007353"/>
    </source>
</evidence>
<reference evidence="9 10" key="1">
    <citation type="journal article" date="2010" name="Stand. Genomic Sci.">
        <title>Permanent draft genome sequence of Dethiosulfovibrio peptidovorans type strain (SEBR 4207).</title>
        <authorList>
            <person name="Labutti K."/>
            <person name="Mayilraj S."/>
            <person name="Clum A."/>
            <person name="Lucas S."/>
            <person name="Glavina Del Rio T."/>
            <person name="Nolan M."/>
            <person name="Tice H."/>
            <person name="Cheng J.F."/>
            <person name="Pitluck S."/>
            <person name="Liolios K."/>
            <person name="Ivanova N."/>
            <person name="Mavromatis K."/>
            <person name="Mikhailova N."/>
            <person name="Pati A."/>
            <person name="Goodwin L."/>
            <person name="Chen A."/>
            <person name="Palaniappan K."/>
            <person name="Land M."/>
            <person name="Hauser L."/>
            <person name="Chang Y.J."/>
            <person name="Jeffries C.D."/>
            <person name="Rohde M."/>
            <person name="Spring S."/>
            <person name="Goker M."/>
            <person name="Woyke T."/>
            <person name="Bristow J."/>
            <person name="Eisen J.A."/>
            <person name="Markowitz V."/>
            <person name="Hugenholtz P."/>
            <person name="Kyrpides N.C."/>
            <person name="Klenk H.P."/>
            <person name="Lapidus A."/>
        </authorList>
    </citation>
    <scope>NUCLEOTIDE SEQUENCE [LARGE SCALE GENOMIC DNA]</scope>
    <source>
        <strain evidence="9 10">DSM 11002</strain>
    </source>
</reference>
<comment type="catalytic activity">
    <reaction evidence="6">
        <text>adenosine + H2O + H(+) = inosine + NH4(+)</text>
        <dbReference type="Rhea" id="RHEA:24408"/>
        <dbReference type="ChEBI" id="CHEBI:15377"/>
        <dbReference type="ChEBI" id="CHEBI:15378"/>
        <dbReference type="ChEBI" id="CHEBI:16335"/>
        <dbReference type="ChEBI" id="CHEBI:17596"/>
        <dbReference type="ChEBI" id="CHEBI:28938"/>
        <dbReference type="EC" id="3.5.4.4"/>
    </reaction>
    <physiologicalReaction direction="left-to-right" evidence="6">
        <dbReference type="Rhea" id="RHEA:24409"/>
    </physiologicalReaction>
</comment>
<dbReference type="eggNOG" id="COG1496">
    <property type="taxonomic scope" value="Bacteria"/>
</dbReference>
<keyword evidence="5" id="KW-0862">Zinc</keyword>
<name>D2Z3G9_9BACT</name>
<dbReference type="InterPro" id="IPR038371">
    <property type="entry name" value="Cu_polyphenol_OxRdtase_sf"/>
</dbReference>
<dbReference type="InterPro" id="IPR003730">
    <property type="entry name" value="Cu_polyphenol_OxRdtase"/>
</dbReference>
<evidence type="ECO:0000256" key="5">
    <source>
        <dbReference type="ARBA" id="ARBA00022833"/>
    </source>
</evidence>